<accession>A0ABN7WNL9</accession>
<evidence type="ECO:0000313" key="1">
    <source>
        <dbReference type="EMBL" id="CAG8835924.1"/>
    </source>
</evidence>
<gene>
    <name evidence="1" type="ORF">GMARGA_LOCUS32792</name>
</gene>
<reference evidence="1 2" key="1">
    <citation type="submission" date="2021-06" db="EMBL/GenBank/DDBJ databases">
        <authorList>
            <person name="Kallberg Y."/>
            <person name="Tangrot J."/>
            <person name="Rosling A."/>
        </authorList>
    </citation>
    <scope>NUCLEOTIDE SEQUENCE [LARGE SCALE GENOMIC DNA]</scope>
    <source>
        <strain evidence="1 2">120-4 pot B 10/14</strain>
    </source>
</reference>
<name>A0ABN7WNL9_GIGMA</name>
<sequence length="264" mass="31783">MEKSIKTLVKEYKILNQKKHSLGQFFIYCCIHDKVDFNDSEISETIKKQYFVRFKGKSDKIMGDKYHGLFDSLCKYYKTKSYIIYAELVKEYSKQENLFEVYQDIINNELEAILYNEEIEKKQELIYNELKKANLWELNFSLSSFKKIDLSPEYKDFILNHLKQEFVRIPLYDNNETRKFDLIHIFINKLKNVWNDCQYKNLDSSITESTFSCQFIIHLVDFLRDNTTHIFQTAWNSVESVATKHRNNQDVGPRRCPDNFWFLK</sequence>
<feature type="non-terminal residue" evidence="1">
    <location>
        <position position="264"/>
    </location>
</feature>
<evidence type="ECO:0000313" key="2">
    <source>
        <dbReference type="Proteomes" id="UP000789901"/>
    </source>
</evidence>
<dbReference type="Proteomes" id="UP000789901">
    <property type="component" value="Unassembled WGS sequence"/>
</dbReference>
<dbReference type="EMBL" id="CAJVQB010052484">
    <property type="protein sequence ID" value="CAG8835924.1"/>
    <property type="molecule type" value="Genomic_DNA"/>
</dbReference>
<keyword evidence="2" id="KW-1185">Reference proteome</keyword>
<protein>
    <submittedName>
        <fullName evidence="1">23103_t:CDS:1</fullName>
    </submittedName>
</protein>
<organism evidence="1 2">
    <name type="scientific">Gigaspora margarita</name>
    <dbReference type="NCBI Taxonomy" id="4874"/>
    <lineage>
        <taxon>Eukaryota</taxon>
        <taxon>Fungi</taxon>
        <taxon>Fungi incertae sedis</taxon>
        <taxon>Mucoromycota</taxon>
        <taxon>Glomeromycotina</taxon>
        <taxon>Glomeromycetes</taxon>
        <taxon>Diversisporales</taxon>
        <taxon>Gigasporaceae</taxon>
        <taxon>Gigaspora</taxon>
    </lineage>
</organism>
<comment type="caution">
    <text evidence="1">The sequence shown here is derived from an EMBL/GenBank/DDBJ whole genome shotgun (WGS) entry which is preliminary data.</text>
</comment>
<proteinExistence type="predicted"/>